<dbReference type="SUPFAM" id="SSF53383">
    <property type="entry name" value="PLP-dependent transferases"/>
    <property type="match status" value="1"/>
</dbReference>
<protein>
    <recommendedName>
        <fullName evidence="8">L-seryl-tRNA(Sec) selenium transferase</fullName>
        <ecNumber evidence="8">2.9.1.1</ecNumber>
    </recommendedName>
    <alternativeName>
        <fullName evidence="8">Selenocysteine synthase</fullName>
        <shortName evidence="8">Sec synthase</shortName>
    </alternativeName>
    <alternativeName>
        <fullName evidence="8">Selenocysteinyl-tRNA(Sec) synthase</fullName>
    </alternativeName>
</protein>
<dbReference type="OrthoDB" id="9787096at2"/>
<comment type="catalytic activity">
    <reaction evidence="8">
        <text>L-seryl-tRNA(Sec) + selenophosphate + H(+) = L-selenocysteinyl-tRNA(Sec) + phosphate</text>
        <dbReference type="Rhea" id="RHEA:22728"/>
        <dbReference type="Rhea" id="RHEA-COMP:9742"/>
        <dbReference type="Rhea" id="RHEA-COMP:9743"/>
        <dbReference type="ChEBI" id="CHEBI:15378"/>
        <dbReference type="ChEBI" id="CHEBI:16144"/>
        <dbReference type="ChEBI" id="CHEBI:43474"/>
        <dbReference type="ChEBI" id="CHEBI:78533"/>
        <dbReference type="ChEBI" id="CHEBI:78573"/>
        <dbReference type="EC" id="2.9.1.1"/>
    </reaction>
</comment>
<evidence type="ECO:0000256" key="6">
    <source>
        <dbReference type="ARBA" id="ARBA00023266"/>
    </source>
</evidence>
<dbReference type="Pfam" id="PF03841">
    <property type="entry name" value="SelA"/>
    <property type="match status" value="1"/>
</dbReference>
<dbReference type="InterPro" id="IPR004534">
    <property type="entry name" value="SelA_trans"/>
</dbReference>
<accession>A0A345Z2P2</accession>
<dbReference type="InterPro" id="IPR015424">
    <property type="entry name" value="PyrdxlP-dep_Trfase"/>
</dbReference>
<evidence type="ECO:0000313" key="11">
    <source>
        <dbReference type="Proteomes" id="UP000254792"/>
    </source>
</evidence>
<evidence type="ECO:0000256" key="9">
    <source>
        <dbReference type="PIRSR" id="PIRSR618319-50"/>
    </source>
</evidence>
<keyword evidence="5 8" id="KW-0648">Protein biosynthesis</keyword>
<keyword evidence="2 8" id="KW-0963">Cytoplasm</keyword>
<dbReference type="GO" id="GO:0001514">
    <property type="term" value="P:selenocysteine incorporation"/>
    <property type="evidence" value="ECO:0007669"/>
    <property type="project" value="UniProtKB-UniRule"/>
</dbReference>
<reference evidence="10 11" key="1">
    <citation type="submission" date="2018-07" db="EMBL/GenBank/DDBJ databases">
        <title>Complete genome sequence of Spiroplasma alleghenense PLHS-1 (ATCC 51752).</title>
        <authorList>
            <person name="Chou L."/>
            <person name="Lee T.-Y."/>
            <person name="Tsai Y.-M."/>
            <person name="Kuo C.-H."/>
        </authorList>
    </citation>
    <scope>NUCLEOTIDE SEQUENCE [LARGE SCALE GENOMIC DNA]</scope>
    <source>
        <strain evidence="10 11">PLHS-1</strain>
    </source>
</reference>
<dbReference type="GO" id="GO:0004125">
    <property type="term" value="F:L-seryl-tRNA(Sec) selenium transferase activity"/>
    <property type="evidence" value="ECO:0007669"/>
    <property type="project" value="UniProtKB-UniRule"/>
</dbReference>
<dbReference type="AlphaFoldDB" id="A0A345Z2P2"/>
<organism evidence="10 11">
    <name type="scientific">Spiroplasma alleghenense</name>
    <dbReference type="NCBI Taxonomy" id="216931"/>
    <lineage>
        <taxon>Bacteria</taxon>
        <taxon>Bacillati</taxon>
        <taxon>Mycoplasmatota</taxon>
        <taxon>Mollicutes</taxon>
        <taxon>Entomoplasmatales</taxon>
        <taxon>Spiroplasmataceae</taxon>
        <taxon>Spiroplasma</taxon>
    </lineage>
</organism>
<keyword evidence="6 8" id="KW-0711">Selenium</keyword>
<dbReference type="GO" id="GO:0005737">
    <property type="term" value="C:cytoplasm"/>
    <property type="evidence" value="ECO:0007669"/>
    <property type="project" value="UniProtKB-SubCell"/>
</dbReference>
<dbReference type="PANTHER" id="PTHR32328:SF0">
    <property type="entry name" value="L-SERYL-TRNA(SEC) SELENIUM TRANSFERASE"/>
    <property type="match status" value="1"/>
</dbReference>
<dbReference type="InterPro" id="IPR015421">
    <property type="entry name" value="PyrdxlP-dep_Trfase_major"/>
</dbReference>
<keyword evidence="11" id="KW-1185">Reference proteome</keyword>
<evidence type="ECO:0000256" key="7">
    <source>
        <dbReference type="ARBA" id="ARBA00044507"/>
    </source>
</evidence>
<comment type="similarity">
    <text evidence="7 8">Belongs to the SelA family.</text>
</comment>
<dbReference type="KEGG" id="salx:SALLE_v1c01950"/>
<dbReference type="EC" id="2.9.1.1" evidence="8"/>
<evidence type="ECO:0000256" key="5">
    <source>
        <dbReference type="ARBA" id="ARBA00022917"/>
    </source>
</evidence>
<keyword evidence="4 8" id="KW-0663">Pyridoxal phosphate</keyword>
<evidence type="ECO:0000256" key="3">
    <source>
        <dbReference type="ARBA" id="ARBA00022679"/>
    </source>
</evidence>
<evidence type="ECO:0000256" key="4">
    <source>
        <dbReference type="ARBA" id="ARBA00022898"/>
    </source>
</evidence>
<evidence type="ECO:0000256" key="8">
    <source>
        <dbReference type="HAMAP-Rule" id="MF_00423"/>
    </source>
</evidence>
<dbReference type="InterPro" id="IPR018319">
    <property type="entry name" value="SelA-like"/>
</dbReference>
<name>A0A345Z2P2_9MOLU</name>
<dbReference type="UniPathway" id="UPA00906">
    <property type="reaction ID" value="UER00896"/>
</dbReference>
<proteinExistence type="inferred from homology"/>
<feature type="modified residue" description="N6-(pyridoxal phosphate)lysine" evidence="8 9">
    <location>
        <position position="291"/>
    </location>
</feature>
<dbReference type="Proteomes" id="UP000254792">
    <property type="component" value="Chromosome"/>
</dbReference>
<dbReference type="Gene3D" id="3.40.640.10">
    <property type="entry name" value="Type I PLP-dependent aspartate aminotransferase-like (Major domain)"/>
    <property type="match status" value="1"/>
</dbReference>
<dbReference type="Gene3D" id="3.90.1150.180">
    <property type="match status" value="1"/>
</dbReference>
<evidence type="ECO:0000256" key="1">
    <source>
        <dbReference type="ARBA" id="ARBA00001933"/>
    </source>
</evidence>
<dbReference type="PANTHER" id="PTHR32328">
    <property type="entry name" value="L-SERYL-TRNA(SEC) SELENIUM TRANSFERASE"/>
    <property type="match status" value="1"/>
</dbReference>
<comment type="subcellular location">
    <subcellularLocation>
        <location evidence="8">Cytoplasm</location>
    </subcellularLocation>
</comment>
<gene>
    <name evidence="8 10" type="primary">selA</name>
    <name evidence="10" type="ORF">SALLE_v1c01950</name>
</gene>
<evidence type="ECO:0000256" key="2">
    <source>
        <dbReference type="ARBA" id="ARBA00022490"/>
    </source>
</evidence>
<dbReference type="EMBL" id="CP031376">
    <property type="protein sequence ID" value="AXK50871.1"/>
    <property type="molecule type" value="Genomic_DNA"/>
</dbReference>
<comment type="function">
    <text evidence="8">Converts seryl-tRNA(Sec) to selenocysteinyl-tRNA(Sec) required for selenoprotein biosynthesis.</text>
</comment>
<comment type="pathway">
    <text evidence="8">Aminoacyl-tRNA biosynthesis; selenocysteinyl-tRNA(Sec) biosynthesis; selenocysteinyl-tRNA(Sec) from L-seryl-tRNA(Sec) (bacterial route): step 1/1.</text>
</comment>
<keyword evidence="3 8" id="KW-0808">Transferase</keyword>
<comment type="cofactor">
    <cofactor evidence="1 8 9">
        <name>pyridoxal 5'-phosphate</name>
        <dbReference type="ChEBI" id="CHEBI:597326"/>
    </cofactor>
</comment>
<evidence type="ECO:0000313" key="10">
    <source>
        <dbReference type="EMBL" id="AXK50871.1"/>
    </source>
</evidence>
<dbReference type="RefSeq" id="WP_115557791.1">
    <property type="nucleotide sequence ID" value="NZ_CP031376.1"/>
</dbReference>
<dbReference type="NCBIfam" id="TIGR00474">
    <property type="entry name" value="selA"/>
    <property type="match status" value="1"/>
</dbReference>
<dbReference type="HAMAP" id="MF_00423">
    <property type="entry name" value="SelA"/>
    <property type="match status" value="1"/>
</dbReference>
<dbReference type="GO" id="GO:0001717">
    <property type="term" value="P:conversion of seryl-tRNAsec to selenocys-tRNAsec"/>
    <property type="evidence" value="ECO:0007669"/>
    <property type="project" value="UniProtKB-UniRule"/>
</dbReference>
<sequence length="458" mass="51126">MQNSRLQLIPSLNLLLGSDEIKKFPLLDSQKKQIINLVLKYLREEILKDKRFEPNLEFIIQKVITAFENNKNILTRVINATGTIIHTNLGRSVLPHQVISNLINVGSGYSNLELDLETGKRGARDLGVSQLMSKLVGAQDCIVVNNNAAAVFLTLNSLFKSKKVIISRGEEVEIGGSFRIPEIMKAAGVKLVEIGTTNRTHKEDYQNAINENNIKGILKIHQSNYKIDGFSKSVKIDELKSITNLEQIIIEDQGSGTLIDLGKYHPDLVSENTVQKSLAQGADLVLFSGDKLLGGLQAGIIVGNKELINKIKKNQLFRILRVNKLVLASLETILQIYLDEKEAIKTIPTLRMICEPIGEVEKRLQDCLKLVFNPELSLEVVDSSATIGGGSCPQTFFPSKALAIKSSKIKVQKIYDYFKNYQIPIITIIRKDEVLIDFKTVLEQDLEVVGDAINEFKY</sequence>